<organism evidence="4 5">
    <name type="scientific">Ilyodon furcidens</name>
    <name type="common">goldbreast splitfin</name>
    <dbReference type="NCBI Taxonomy" id="33524"/>
    <lineage>
        <taxon>Eukaryota</taxon>
        <taxon>Metazoa</taxon>
        <taxon>Chordata</taxon>
        <taxon>Craniata</taxon>
        <taxon>Vertebrata</taxon>
        <taxon>Euteleostomi</taxon>
        <taxon>Actinopterygii</taxon>
        <taxon>Neopterygii</taxon>
        <taxon>Teleostei</taxon>
        <taxon>Neoteleostei</taxon>
        <taxon>Acanthomorphata</taxon>
        <taxon>Ovalentaria</taxon>
        <taxon>Atherinomorphae</taxon>
        <taxon>Cyprinodontiformes</taxon>
        <taxon>Goodeidae</taxon>
        <taxon>Ilyodon</taxon>
    </lineage>
</organism>
<feature type="signal peptide" evidence="2">
    <location>
        <begin position="1"/>
        <end position="27"/>
    </location>
</feature>
<accession>A0ABV0SZV8</accession>
<dbReference type="PANTHER" id="PTHR11422:SF5">
    <property type="entry name" value="DIVERSE IMMUNOGLOBULIN DOMAIN-CONTAINING PROTEIN 1.1 ISOFORM X1-RELATED"/>
    <property type="match status" value="1"/>
</dbReference>
<protein>
    <recommendedName>
        <fullName evidence="3">Ig-like domain-containing protein</fullName>
    </recommendedName>
</protein>
<proteinExistence type="predicted"/>
<comment type="caution">
    <text evidence="4">The sequence shown here is derived from an EMBL/GenBank/DDBJ whole genome shotgun (WGS) entry which is preliminary data.</text>
</comment>
<dbReference type="PANTHER" id="PTHR11422">
    <property type="entry name" value="T-CELL SURFACE GLYCOPROTEIN CD4"/>
    <property type="match status" value="1"/>
</dbReference>
<dbReference type="EMBL" id="JAHRIQ010014380">
    <property type="protein sequence ID" value="MEQ2226084.1"/>
    <property type="molecule type" value="Genomic_DNA"/>
</dbReference>
<evidence type="ECO:0000313" key="5">
    <source>
        <dbReference type="Proteomes" id="UP001482620"/>
    </source>
</evidence>
<name>A0ABV0SZV8_9TELE</name>
<evidence type="ECO:0000313" key="4">
    <source>
        <dbReference type="EMBL" id="MEQ2226084.1"/>
    </source>
</evidence>
<dbReference type="InterPro" id="IPR003597">
    <property type="entry name" value="Ig_C1-set"/>
</dbReference>
<feature type="domain" description="Ig-like" evidence="3">
    <location>
        <begin position="135"/>
        <end position="203"/>
    </location>
</feature>
<dbReference type="InterPro" id="IPR003599">
    <property type="entry name" value="Ig_sub"/>
</dbReference>
<gene>
    <name evidence="4" type="ORF">ILYODFUR_023962</name>
</gene>
<keyword evidence="1" id="KW-0472">Membrane</keyword>
<feature type="non-terminal residue" evidence="4">
    <location>
        <position position="276"/>
    </location>
</feature>
<keyword evidence="1" id="KW-1133">Transmembrane helix</keyword>
<feature type="transmembrane region" description="Helical" evidence="1">
    <location>
        <begin position="239"/>
        <end position="260"/>
    </location>
</feature>
<dbReference type="Pfam" id="PF07686">
    <property type="entry name" value="V-set"/>
    <property type="match status" value="1"/>
</dbReference>
<evidence type="ECO:0000259" key="3">
    <source>
        <dbReference type="PROSITE" id="PS50835"/>
    </source>
</evidence>
<dbReference type="CDD" id="cd00099">
    <property type="entry name" value="IgV"/>
    <property type="match status" value="1"/>
</dbReference>
<reference evidence="4 5" key="1">
    <citation type="submission" date="2021-06" db="EMBL/GenBank/DDBJ databases">
        <authorList>
            <person name="Palmer J.M."/>
        </authorList>
    </citation>
    <scope>NUCLEOTIDE SEQUENCE [LARGE SCALE GENOMIC DNA]</scope>
    <source>
        <strain evidence="5">if_2019</strain>
        <tissue evidence="4">Muscle</tissue>
    </source>
</reference>
<feature type="chain" id="PRO_5045177825" description="Ig-like domain-containing protein" evidence="2">
    <location>
        <begin position="28"/>
        <end position="276"/>
    </location>
</feature>
<dbReference type="InterPro" id="IPR013106">
    <property type="entry name" value="Ig_V-set"/>
</dbReference>
<dbReference type="SMART" id="SM00409">
    <property type="entry name" value="IG"/>
    <property type="match status" value="1"/>
</dbReference>
<dbReference type="InterPro" id="IPR013783">
    <property type="entry name" value="Ig-like_fold"/>
</dbReference>
<keyword evidence="5" id="KW-1185">Reference proteome</keyword>
<evidence type="ECO:0000256" key="2">
    <source>
        <dbReference type="SAM" id="SignalP"/>
    </source>
</evidence>
<dbReference type="InterPro" id="IPR007110">
    <property type="entry name" value="Ig-like_dom"/>
</dbReference>
<keyword evidence="1" id="KW-0812">Transmembrane</keyword>
<dbReference type="SUPFAM" id="SSF48726">
    <property type="entry name" value="Immunoglobulin"/>
    <property type="match status" value="2"/>
</dbReference>
<dbReference type="Gene3D" id="2.60.40.10">
    <property type="entry name" value="Immunoglobulins"/>
    <property type="match status" value="2"/>
</dbReference>
<dbReference type="Pfam" id="PF07654">
    <property type="entry name" value="C1-set"/>
    <property type="match status" value="1"/>
</dbReference>
<keyword evidence="2" id="KW-0732">Signal</keyword>
<evidence type="ECO:0000256" key="1">
    <source>
        <dbReference type="SAM" id="Phobius"/>
    </source>
</evidence>
<sequence length="276" mass="30549">MIEFRSITLSLCLILVLKFTATKQSSSSVIERAEGEVTLPCENMNNNCLRINWLFSKSAATPATNLVMLGQINQTQASRARGDRLSVSAKCSLIIQRVTAADVGTYFCQQLNNLGQKETTTTAILSILNITEQRDGEEVTLNCSVISNDPCKHSIKWLLNGQNIDKNNKNLKTEQSNCFAKVTFQMSHYAYKPGSYDLLKCEVAETGARGKQFIFRSQTPGRANGKSENNEAKQPSGVWWLYVIVAVGLAAFLLAVGLLIKRNTNKGKKTQMDENL</sequence>
<feature type="domain" description="Ig-like" evidence="3">
    <location>
        <begin position="34"/>
        <end position="126"/>
    </location>
</feature>
<dbReference type="PROSITE" id="PS50835">
    <property type="entry name" value="IG_LIKE"/>
    <property type="match status" value="2"/>
</dbReference>
<dbReference type="Proteomes" id="UP001482620">
    <property type="component" value="Unassembled WGS sequence"/>
</dbReference>
<dbReference type="InterPro" id="IPR036179">
    <property type="entry name" value="Ig-like_dom_sf"/>
</dbReference>